<evidence type="ECO:0000256" key="1">
    <source>
        <dbReference type="SAM" id="MobiDB-lite"/>
    </source>
</evidence>
<protein>
    <submittedName>
        <fullName evidence="2">Uncharacterized protein</fullName>
    </submittedName>
</protein>
<organism evidence="2">
    <name type="scientific">Arundo donax</name>
    <name type="common">Giant reed</name>
    <name type="synonym">Donax arundinaceus</name>
    <dbReference type="NCBI Taxonomy" id="35708"/>
    <lineage>
        <taxon>Eukaryota</taxon>
        <taxon>Viridiplantae</taxon>
        <taxon>Streptophyta</taxon>
        <taxon>Embryophyta</taxon>
        <taxon>Tracheophyta</taxon>
        <taxon>Spermatophyta</taxon>
        <taxon>Magnoliopsida</taxon>
        <taxon>Liliopsida</taxon>
        <taxon>Poales</taxon>
        <taxon>Poaceae</taxon>
        <taxon>PACMAD clade</taxon>
        <taxon>Arundinoideae</taxon>
        <taxon>Arundineae</taxon>
        <taxon>Arundo</taxon>
    </lineage>
</organism>
<sequence>MSKPIRPKYQIRAQIELRRTIKSEPSVSKQMDTQNQVLAGREKPDF</sequence>
<reference evidence="2" key="2">
    <citation type="journal article" date="2015" name="Data Brief">
        <title>Shoot transcriptome of the giant reed, Arundo donax.</title>
        <authorList>
            <person name="Barrero R.A."/>
            <person name="Guerrero F.D."/>
            <person name="Moolhuijzen P."/>
            <person name="Goolsby J.A."/>
            <person name="Tidwell J."/>
            <person name="Bellgard S.E."/>
            <person name="Bellgard M.I."/>
        </authorList>
    </citation>
    <scope>NUCLEOTIDE SEQUENCE</scope>
    <source>
        <tissue evidence="2">Shoot tissue taken approximately 20 cm above the soil surface</tissue>
    </source>
</reference>
<evidence type="ECO:0000313" key="2">
    <source>
        <dbReference type="EMBL" id="JAD51508.1"/>
    </source>
</evidence>
<proteinExistence type="predicted"/>
<feature type="region of interest" description="Disordered" evidence="1">
    <location>
        <begin position="24"/>
        <end position="46"/>
    </location>
</feature>
<dbReference type="AlphaFoldDB" id="A0A0A9ANR8"/>
<feature type="compositionally biased region" description="Polar residues" evidence="1">
    <location>
        <begin position="24"/>
        <end position="37"/>
    </location>
</feature>
<reference evidence="2" key="1">
    <citation type="submission" date="2014-09" db="EMBL/GenBank/DDBJ databases">
        <authorList>
            <person name="Magalhaes I.L.F."/>
            <person name="Oliveira U."/>
            <person name="Santos F.R."/>
            <person name="Vidigal T.H.D.A."/>
            <person name="Brescovit A.D."/>
            <person name="Santos A.J."/>
        </authorList>
    </citation>
    <scope>NUCLEOTIDE SEQUENCE</scope>
    <source>
        <tissue evidence="2">Shoot tissue taken approximately 20 cm above the soil surface</tissue>
    </source>
</reference>
<name>A0A0A9ANR8_ARUDO</name>
<accession>A0A0A9ANR8</accession>
<dbReference type="EMBL" id="GBRH01246387">
    <property type="protein sequence ID" value="JAD51508.1"/>
    <property type="molecule type" value="Transcribed_RNA"/>
</dbReference>